<evidence type="ECO:0000259" key="1">
    <source>
        <dbReference type="SMART" id="SM00923"/>
    </source>
</evidence>
<dbReference type="InterPro" id="IPR005153">
    <property type="entry name" value="MbtH-like_dom"/>
</dbReference>
<protein>
    <submittedName>
        <fullName evidence="2">MbtH family protein</fullName>
    </submittedName>
</protein>
<dbReference type="EMBL" id="PUJW01000029">
    <property type="protein sequence ID" value="NHB94228.1"/>
    <property type="molecule type" value="Genomic_DNA"/>
</dbReference>
<feature type="domain" description="MbtH-like" evidence="1">
    <location>
        <begin position="3"/>
        <end position="53"/>
    </location>
</feature>
<proteinExistence type="predicted"/>
<dbReference type="GO" id="GO:0019290">
    <property type="term" value="P:siderophore biosynthetic process"/>
    <property type="evidence" value="ECO:0007669"/>
    <property type="project" value="TreeGrafter"/>
</dbReference>
<dbReference type="InterPro" id="IPR037407">
    <property type="entry name" value="MLP_fam"/>
</dbReference>
<organism evidence="2 3">
    <name type="scientific">Photorhabdus cinerea</name>
    <dbReference type="NCBI Taxonomy" id="471575"/>
    <lineage>
        <taxon>Bacteria</taxon>
        <taxon>Pseudomonadati</taxon>
        <taxon>Pseudomonadota</taxon>
        <taxon>Gammaproteobacteria</taxon>
        <taxon>Enterobacterales</taxon>
        <taxon>Morganellaceae</taxon>
        <taxon>Photorhabdus</taxon>
    </lineage>
</organism>
<dbReference type="Gene3D" id="3.90.820.10">
    <property type="entry name" value="Structural Genomics, Unknown Function 30-nov-00 1gh9 Mol_id"/>
    <property type="match status" value="1"/>
</dbReference>
<dbReference type="SMART" id="SM00923">
    <property type="entry name" value="MbtH"/>
    <property type="match status" value="1"/>
</dbReference>
<evidence type="ECO:0000313" key="2">
    <source>
        <dbReference type="EMBL" id="NHB94228.1"/>
    </source>
</evidence>
<dbReference type="GO" id="GO:0005829">
    <property type="term" value="C:cytosol"/>
    <property type="evidence" value="ECO:0007669"/>
    <property type="project" value="TreeGrafter"/>
</dbReference>
<reference evidence="2 3" key="1">
    <citation type="submission" date="2018-02" db="EMBL/GenBank/DDBJ databases">
        <authorList>
            <person name="Machado R.A."/>
        </authorList>
    </citation>
    <scope>NUCLEOTIDE SEQUENCE [LARGE SCALE GENOMIC DNA]</scope>
    <source>
        <strain evidence="2 3">DSM 19724</strain>
    </source>
</reference>
<dbReference type="Pfam" id="PF03621">
    <property type="entry name" value="MbtH"/>
    <property type="match status" value="1"/>
</dbReference>
<accession>A0A7X5QH48</accession>
<dbReference type="SUPFAM" id="SSF160582">
    <property type="entry name" value="MbtH-like"/>
    <property type="match status" value="1"/>
</dbReference>
<dbReference type="Proteomes" id="UP000591844">
    <property type="component" value="Unassembled WGS sequence"/>
</dbReference>
<dbReference type="PANTHER" id="PTHR38444:SF1">
    <property type="entry name" value="ENTEROBACTIN BIOSYNTHESIS PROTEIN YBDZ"/>
    <property type="match status" value="1"/>
</dbReference>
<gene>
    <name evidence="2" type="ORF">C5469_19660</name>
</gene>
<dbReference type="AlphaFoldDB" id="A0A7X5QH48"/>
<keyword evidence="3" id="KW-1185">Reference proteome</keyword>
<comment type="caution">
    <text evidence="2">The sequence shown here is derived from an EMBL/GenBank/DDBJ whole genome shotgun (WGS) entry which is preliminary data.</text>
</comment>
<name>A0A7X5QH48_9GAMM</name>
<evidence type="ECO:0000313" key="3">
    <source>
        <dbReference type="Proteomes" id="UP000591844"/>
    </source>
</evidence>
<dbReference type="InterPro" id="IPR038020">
    <property type="entry name" value="MbtH-like_sf"/>
</dbReference>
<dbReference type="PANTHER" id="PTHR38444">
    <property type="entry name" value="ENTEROBACTIN BIOSYNTHESIS PROTEIN YBDZ"/>
    <property type="match status" value="1"/>
</dbReference>
<sequence>MSNPFENESLDFFVLINDENQHSLWPVFIAVPAGWQVIYGPEKRENCLSLVESNWKDMRLKSLQGNKLEKADSTN</sequence>